<dbReference type="GO" id="GO:0006355">
    <property type="term" value="P:regulation of DNA-templated transcription"/>
    <property type="evidence" value="ECO:0007669"/>
    <property type="project" value="InterPro"/>
</dbReference>
<keyword evidence="1 6" id="KW-0597">Phosphoprotein</keyword>
<evidence type="ECO:0000256" key="7">
    <source>
        <dbReference type="PROSITE-ProRule" id="PRU01091"/>
    </source>
</evidence>
<dbReference type="PROSITE" id="PS50110">
    <property type="entry name" value="RESPONSE_REGULATORY"/>
    <property type="match status" value="1"/>
</dbReference>
<keyword evidence="5" id="KW-0804">Transcription</keyword>
<evidence type="ECO:0000256" key="2">
    <source>
        <dbReference type="ARBA" id="ARBA00023012"/>
    </source>
</evidence>
<dbReference type="SMART" id="SM00862">
    <property type="entry name" value="Trans_reg_C"/>
    <property type="match status" value="1"/>
</dbReference>
<evidence type="ECO:0000256" key="3">
    <source>
        <dbReference type="ARBA" id="ARBA00023015"/>
    </source>
</evidence>
<evidence type="ECO:0000259" key="9">
    <source>
        <dbReference type="PROSITE" id="PS51755"/>
    </source>
</evidence>
<keyword evidence="3" id="KW-0805">Transcription regulation</keyword>
<dbReference type="InterPro" id="IPR016032">
    <property type="entry name" value="Sig_transdc_resp-reg_C-effctor"/>
</dbReference>
<gene>
    <name evidence="10" type="ORF">ABT57_23525</name>
</gene>
<dbReference type="InterPro" id="IPR001789">
    <property type="entry name" value="Sig_transdc_resp-reg_receiver"/>
</dbReference>
<evidence type="ECO:0000256" key="6">
    <source>
        <dbReference type="PROSITE-ProRule" id="PRU00169"/>
    </source>
</evidence>
<feature type="modified residue" description="4-aspartylphosphate" evidence="6">
    <location>
        <position position="52"/>
    </location>
</feature>
<keyword evidence="11" id="KW-1185">Reference proteome</keyword>
<dbReference type="InterPro" id="IPR001867">
    <property type="entry name" value="OmpR/PhoB-type_DNA-bd"/>
</dbReference>
<dbReference type="STRING" id="320778.ABT57_23525"/>
<evidence type="ECO:0008006" key="12">
    <source>
        <dbReference type="Google" id="ProtNLM"/>
    </source>
</evidence>
<evidence type="ECO:0000259" key="8">
    <source>
        <dbReference type="PROSITE" id="PS50110"/>
    </source>
</evidence>
<dbReference type="InterPro" id="IPR011006">
    <property type="entry name" value="CheY-like_superfamily"/>
</dbReference>
<dbReference type="OrthoDB" id="4127888at2"/>
<dbReference type="AlphaFoldDB" id="A0A0J1GXZ6"/>
<dbReference type="EMBL" id="LDOU01000034">
    <property type="protein sequence ID" value="KLV04545.1"/>
    <property type="molecule type" value="Genomic_DNA"/>
</dbReference>
<dbReference type="RefSeq" id="WP_047887690.1">
    <property type="nucleotide sequence ID" value="NZ_CP071326.1"/>
</dbReference>
<dbReference type="PROSITE" id="PS51755">
    <property type="entry name" value="OMPR_PHOB"/>
    <property type="match status" value="1"/>
</dbReference>
<dbReference type="InterPro" id="IPR036388">
    <property type="entry name" value="WH-like_DNA-bd_sf"/>
</dbReference>
<dbReference type="CDD" id="cd00383">
    <property type="entry name" value="trans_reg_C"/>
    <property type="match status" value="1"/>
</dbReference>
<dbReference type="GO" id="GO:0000156">
    <property type="term" value="F:phosphorelay response regulator activity"/>
    <property type="evidence" value="ECO:0007669"/>
    <property type="project" value="TreeGrafter"/>
</dbReference>
<protein>
    <recommendedName>
        <fullName evidence="12">Chemotaxis protein CheY</fullName>
    </recommendedName>
</protein>
<proteinExistence type="predicted"/>
<evidence type="ECO:0000313" key="10">
    <source>
        <dbReference type="EMBL" id="KLV04545.1"/>
    </source>
</evidence>
<dbReference type="SMART" id="SM00448">
    <property type="entry name" value="REC"/>
    <property type="match status" value="1"/>
</dbReference>
<dbReference type="PANTHER" id="PTHR48111:SF22">
    <property type="entry name" value="REGULATOR OF RPOS"/>
    <property type="match status" value="1"/>
</dbReference>
<evidence type="ECO:0000256" key="4">
    <source>
        <dbReference type="ARBA" id="ARBA00023125"/>
    </source>
</evidence>
<dbReference type="Pfam" id="PF00072">
    <property type="entry name" value="Response_reg"/>
    <property type="match status" value="1"/>
</dbReference>
<comment type="caution">
    <text evidence="10">The sequence shown here is derived from an EMBL/GenBank/DDBJ whole genome shotgun (WGS) entry which is preliminary data.</text>
</comment>
<feature type="domain" description="Response regulatory" evidence="8">
    <location>
        <begin position="3"/>
        <end position="117"/>
    </location>
</feature>
<dbReference type="GO" id="GO:0005829">
    <property type="term" value="C:cytosol"/>
    <property type="evidence" value="ECO:0007669"/>
    <property type="project" value="TreeGrafter"/>
</dbReference>
<dbReference type="GO" id="GO:0032993">
    <property type="term" value="C:protein-DNA complex"/>
    <property type="evidence" value="ECO:0007669"/>
    <property type="project" value="TreeGrafter"/>
</dbReference>
<reference evidence="10 11" key="1">
    <citation type="submission" date="2015-05" db="EMBL/GenBank/DDBJ databases">
        <title>Photobacterium galathea sp. nov.</title>
        <authorList>
            <person name="Machado H."/>
            <person name="Gram L."/>
        </authorList>
    </citation>
    <scope>NUCLEOTIDE SEQUENCE [LARGE SCALE GENOMIC DNA]</scope>
    <source>
        <strain evidence="10 11">DSM 22954</strain>
    </source>
</reference>
<keyword evidence="2" id="KW-0902">Two-component regulatory system</keyword>
<dbReference type="Gene3D" id="3.40.50.2300">
    <property type="match status" value="1"/>
</dbReference>
<accession>A0A0J1GXZ6</accession>
<feature type="domain" description="OmpR/PhoB-type" evidence="9">
    <location>
        <begin position="126"/>
        <end position="223"/>
    </location>
</feature>
<evidence type="ECO:0000313" key="11">
    <source>
        <dbReference type="Proteomes" id="UP000035909"/>
    </source>
</evidence>
<organism evidence="10 11">
    <name type="scientific">Photobacterium ganghwense</name>
    <dbReference type="NCBI Taxonomy" id="320778"/>
    <lineage>
        <taxon>Bacteria</taxon>
        <taxon>Pseudomonadati</taxon>
        <taxon>Pseudomonadota</taxon>
        <taxon>Gammaproteobacteria</taxon>
        <taxon>Vibrionales</taxon>
        <taxon>Vibrionaceae</taxon>
        <taxon>Photobacterium</taxon>
    </lineage>
</organism>
<dbReference type="PATRIC" id="fig|320778.3.peg.5028"/>
<dbReference type="GO" id="GO:0000976">
    <property type="term" value="F:transcription cis-regulatory region binding"/>
    <property type="evidence" value="ECO:0007669"/>
    <property type="project" value="TreeGrafter"/>
</dbReference>
<feature type="DNA-binding region" description="OmpR/PhoB-type" evidence="7">
    <location>
        <begin position="126"/>
        <end position="223"/>
    </location>
</feature>
<keyword evidence="4 7" id="KW-0238">DNA-binding</keyword>
<dbReference type="Proteomes" id="UP000035909">
    <property type="component" value="Unassembled WGS sequence"/>
</dbReference>
<sequence>MLKLLIIDQSHCLQKRIHSKLVEMGLLVHIAQNHHDGLKMLLSEHYDLIILDYDKNNPEHHGFISSIRKLELSVRLLALTTEYTPEVIVSTLTSGADDIIAKPVSFDELYARIQSLFRRRESHMDDALILIDECMLNKSEKCLYCQGDVIKLTKTEFLIIEFLFTDHGKLKSVEQIKAHLTNEGISISKNSIEAHLSTVRRKLKQVNRTLPISNRRGLGYVAG</sequence>
<dbReference type="PANTHER" id="PTHR48111">
    <property type="entry name" value="REGULATOR OF RPOS"/>
    <property type="match status" value="1"/>
</dbReference>
<dbReference type="SUPFAM" id="SSF52172">
    <property type="entry name" value="CheY-like"/>
    <property type="match status" value="1"/>
</dbReference>
<name>A0A0J1GXZ6_9GAMM</name>
<dbReference type="SUPFAM" id="SSF46894">
    <property type="entry name" value="C-terminal effector domain of the bipartite response regulators"/>
    <property type="match status" value="1"/>
</dbReference>
<evidence type="ECO:0000256" key="5">
    <source>
        <dbReference type="ARBA" id="ARBA00023163"/>
    </source>
</evidence>
<dbReference type="Pfam" id="PF00486">
    <property type="entry name" value="Trans_reg_C"/>
    <property type="match status" value="1"/>
</dbReference>
<dbReference type="Gene3D" id="1.10.10.10">
    <property type="entry name" value="Winged helix-like DNA-binding domain superfamily/Winged helix DNA-binding domain"/>
    <property type="match status" value="1"/>
</dbReference>
<dbReference type="InterPro" id="IPR039420">
    <property type="entry name" value="WalR-like"/>
</dbReference>
<evidence type="ECO:0000256" key="1">
    <source>
        <dbReference type="ARBA" id="ARBA00022553"/>
    </source>
</evidence>